<reference evidence="4" key="2">
    <citation type="submission" date="2015-01" db="EMBL/GenBank/DDBJ databases">
        <title>Evolutionary Origins and Diversification of the Mycorrhizal Mutualists.</title>
        <authorList>
            <consortium name="DOE Joint Genome Institute"/>
            <consortium name="Mycorrhizal Genomics Consortium"/>
            <person name="Kohler A."/>
            <person name="Kuo A."/>
            <person name="Nagy L.G."/>
            <person name="Floudas D."/>
            <person name="Copeland A."/>
            <person name="Barry K.W."/>
            <person name="Cichocki N."/>
            <person name="Veneault-Fourrey C."/>
            <person name="LaButti K."/>
            <person name="Lindquist E.A."/>
            <person name="Lipzen A."/>
            <person name="Lundell T."/>
            <person name="Morin E."/>
            <person name="Murat C."/>
            <person name="Riley R."/>
            <person name="Ohm R."/>
            <person name="Sun H."/>
            <person name="Tunlid A."/>
            <person name="Henrissat B."/>
            <person name="Grigoriev I.V."/>
            <person name="Hibbett D.S."/>
            <person name="Martin F."/>
        </authorList>
    </citation>
    <scope>NUCLEOTIDE SEQUENCE [LARGE SCALE GENOMIC DNA]</scope>
    <source>
        <strain evidence="4">MAFF 305830</strain>
    </source>
</reference>
<name>A0A0C3AZT6_SERVB</name>
<keyword evidence="4" id="KW-1185">Reference proteome</keyword>
<evidence type="ECO:0000256" key="1">
    <source>
        <dbReference type="SAM" id="MobiDB-lite"/>
    </source>
</evidence>
<feature type="region of interest" description="Disordered" evidence="1">
    <location>
        <begin position="465"/>
        <end position="484"/>
    </location>
</feature>
<feature type="signal peptide" evidence="2">
    <location>
        <begin position="1"/>
        <end position="18"/>
    </location>
</feature>
<dbReference type="Proteomes" id="UP000054097">
    <property type="component" value="Unassembled WGS sequence"/>
</dbReference>
<dbReference type="OrthoDB" id="3067737at2759"/>
<sequence length="523" mass="54825">MYTSLLISVVSVATFAAAIPIPLTIGYDNKPAANDLYAQNIEQARVEANKRIQKMKDTVNNPIDATNKARIETAFGPIDKLNMDHVKDVIGKLESGNLQINTADPTVFDKAEGQPSYAQVSLNLDSEKKFVSMGSTQIGSKFHTHMAVGERAGTLIHEATHQLSHTGDDASNGTGEIIPSNFGHPGPPQVFVREGYAKGSDGATVSAETLTTDQGASLKGGRFEALRNASKNMSWNADSYRVLSALCARSLYKRALTTDDPVQYYLSKREQCSLPPDYFKKKAAAKVAAEGKGIINTIKPTTQAAEQTKSMAKGALAFPQIKGAKGAQGLKAVKGQRGVNASKVTTVVRSPFTKGSRTNMDAKALGSTRGTKADKGAKVTTGSKVIKNSNAVKGEKSANAMTTSKGHRTAQGIGAGKAVKSTKADSNAKGGVTASKNAGRVPTASLVSNKDGGKATRNKIITPRPKAVAPRTAQKTSKAAPKTGAKITPLSAVIPAAGAVVSVPKKGGKKTRRDLESVLDALN</sequence>
<organism evidence="3 4">
    <name type="scientific">Serendipita vermifera MAFF 305830</name>
    <dbReference type="NCBI Taxonomy" id="933852"/>
    <lineage>
        <taxon>Eukaryota</taxon>
        <taxon>Fungi</taxon>
        <taxon>Dikarya</taxon>
        <taxon>Basidiomycota</taxon>
        <taxon>Agaricomycotina</taxon>
        <taxon>Agaricomycetes</taxon>
        <taxon>Sebacinales</taxon>
        <taxon>Serendipitaceae</taxon>
        <taxon>Serendipita</taxon>
    </lineage>
</organism>
<dbReference type="STRING" id="933852.A0A0C3AZT6"/>
<gene>
    <name evidence="3" type="ORF">M408DRAFT_26265</name>
</gene>
<evidence type="ECO:0000313" key="4">
    <source>
        <dbReference type="Proteomes" id="UP000054097"/>
    </source>
</evidence>
<dbReference type="InterPro" id="IPR024079">
    <property type="entry name" value="MetalloPept_cat_dom_sf"/>
</dbReference>
<feature type="region of interest" description="Disordered" evidence="1">
    <location>
        <begin position="503"/>
        <end position="523"/>
    </location>
</feature>
<accession>A0A0C3AZT6</accession>
<feature type="region of interest" description="Disordered" evidence="1">
    <location>
        <begin position="395"/>
        <end position="436"/>
    </location>
</feature>
<reference evidence="3 4" key="1">
    <citation type="submission" date="2014-04" db="EMBL/GenBank/DDBJ databases">
        <authorList>
            <consortium name="DOE Joint Genome Institute"/>
            <person name="Kuo A."/>
            <person name="Zuccaro A."/>
            <person name="Kohler A."/>
            <person name="Nagy L.G."/>
            <person name="Floudas D."/>
            <person name="Copeland A."/>
            <person name="Barry K.W."/>
            <person name="Cichocki N."/>
            <person name="Veneault-Fourrey C."/>
            <person name="LaButti K."/>
            <person name="Lindquist E.A."/>
            <person name="Lipzen A."/>
            <person name="Lundell T."/>
            <person name="Morin E."/>
            <person name="Murat C."/>
            <person name="Sun H."/>
            <person name="Tunlid A."/>
            <person name="Henrissat B."/>
            <person name="Grigoriev I.V."/>
            <person name="Hibbett D.S."/>
            <person name="Martin F."/>
            <person name="Nordberg H.P."/>
            <person name="Cantor M.N."/>
            <person name="Hua S.X."/>
        </authorList>
    </citation>
    <scope>NUCLEOTIDE SEQUENCE [LARGE SCALE GENOMIC DNA]</scope>
    <source>
        <strain evidence="3 4">MAFF 305830</strain>
    </source>
</reference>
<keyword evidence="2" id="KW-0732">Signal</keyword>
<dbReference type="EMBL" id="KN824314">
    <property type="protein sequence ID" value="KIM25489.1"/>
    <property type="molecule type" value="Genomic_DNA"/>
</dbReference>
<dbReference type="GO" id="GO:0008237">
    <property type="term" value="F:metallopeptidase activity"/>
    <property type="evidence" value="ECO:0007669"/>
    <property type="project" value="InterPro"/>
</dbReference>
<proteinExistence type="predicted"/>
<dbReference type="AlphaFoldDB" id="A0A0C3AZT6"/>
<dbReference type="HOGENOM" id="CLU_019708_0_0_1"/>
<evidence type="ECO:0000313" key="3">
    <source>
        <dbReference type="EMBL" id="KIM25489.1"/>
    </source>
</evidence>
<protein>
    <recommendedName>
        <fullName evidence="5">Lysine-specific metallo-endopeptidase domain-containing protein</fullName>
    </recommendedName>
</protein>
<feature type="chain" id="PRO_5002161490" description="Lysine-specific metallo-endopeptidase domain-containing protein" evidence="2">
    <location>
        <begin position="19"/>
        <end position="523"/>
    </location>
</feature>
<evidence type="ECO:0000256" key="2">
    <source>
        <dbReference type="SAM" id="SignalP"/>
    </source>
</evidence>
<evidence type="ECO:0008006" key="5">
    <source>
        <dbReference type="Google" id="ProtNLM"/>
    </source>
</evidence>
<dbReference type="Gene3D" id="3.40.390.10">
    <property type="entry name" value="Collagenase (Catalytic Domain)"/>
    <property type="match status" value="1"/>
</dbReference>